<organism evidence="4 5">
    <name type="scientific">Megalurothrips usitatus</name>
    <name type="common">bean blossom thrips</name>
    <dbReference type="NCBI Taxonomy" id="439358"/>
    <lineage>
        <taxon>Eukaryota</taxon>
        <taxon>Metazoa</taxon>
        <taxon>Ecdysozoa</taxon>
        <taxon>Arthropoda</taxon>
        <taxon>Hexapoda</taxon>
        <taxon>Insecta</taxon>
        <taxon>Pterygota</taxon>
        <taxon>Neoptera</taxon>
        <taxon>Paraneoptera</taxon>
        <taxon>Thysanoptera</taxon>
        <taxon>Terebrantia</taxon>
        <taxon>Thripoidea</taxon>
        <taxon>Thripidae</taxon>
        <taxon>Megalurothrips</taxon>
    </lineage>
</organism>
<dbReference type="InterPro" id="IPR002060">
    <property type="entry name" value="Squ/phyt_synthse"/>
</dbReference>
<dbReference type="AlphaFoldDB" id="A0AAV7XR28"/>
<comment type="catalytic activity">
    <reaction evidence="1">
        <text>2 (2E,6E,10E)-geranylgeranyl diphosphate = 15-cis-phytoene + 2 diphosphate</text>
        <dbReference type="Rhea" id="RHEA:34475"/>
        <dbReference type="ChEBI" id="CHEBI:27787"/>
        <dbReference type="ChEBI" id="CHEBI:33019"/>
        <dbReference type="ChEBI" id="CHEBI:58756"/>
        <dbReference type="EC" id="2.5.1.32"/>
    </reaction>
</comment>
<evidence type="ECO:0000256" key="3">
    <source>
        <dbReference type="ARBA" id="ARBA00022746"/>
    </source>
</evidence>
<evidence type="ECO:0000313" key="4">
    <source>
        <dbReference type="EMBL" id="KAJ1526146.1"/>
    </source>
</evidence>
<keyword evidence="5" id="KW-1185">Reference proteome</keyword>
<dbReference type="EC" id="2.5.1.32" evidence="2"/>
<comment type="caution">
    <text evidence="4">The sequence shown here is derived from an EMBL/GenBank/DDBJ whole genome shotgun (WGS) entry which is preliminary data.</text>
</comment>
<protein>
    <recommendedName>
        <fullName evidence="2">15-cis-phytoene synthase</fullName>
        <ecNumber evidence="2">2.5.1.32</ecNumber>
    </recommendedName>
</protein>
<dbReference type="Gene3D" id="1.10.600.10">
    <property type="entry name" value="Farnesyl Diphosphate Synthase"/>
    <property type="match status" value="1"/>
</dbReference>
<dbReference type="GO" id="GO:0016117">
    <property type="term" value="P:carotenoid biosynthetic process"/>
    <property type="evidence" value="ECO:0007669"/>
    <property type="project" value="UniProtKB-KW"/>
</dbReference>
<dbReference type="PANTHER" id="PTHR31480">
    <property type="entry name" value="BIFUNCTIONAL LYCOPENE CYCLASE/PHYTOENE SYNTHASE"/>
    <property type="match status" value="1"/>
</dbReference>
<evidence type="ECO:0000256" key="1">
    <source>
        <dbReference type="ARBA" id="ARBA00001805"/>
    </source>
</evidence>
<dbReference type="Pfam" id="PF00494">
    <property type="entry name" value="SQS_PSY"/>
    <property type="match status" value="1"/>
</dbReference>
<dbReference type="EMBL" id="JAPTSV010000007">
    <property type="protein sequence ID" value="KAJ1526146.1"/>
    <property type="molecule type" value="Genomic_DNA"/>
</dbReference>
<evidence type="ECO:0000256" key="2">
    <source>
        <dbReference type="ARBA" id="ARBA00012396"/>
    </source>
</evidence>
<gene>
    <name evidence="4" type="ORF">ONE63_009307</name>
</gene>
<proteinExistence type="predicted"/>
<keyword evidence="3" id="KW-0125">Carotenoid biosynthesis</keyword>
<dbReference type="Proteomes" id="UP001075354">
    <property type="component" value="Chromosome 7"/>
</dbReference>
<sequence length="302" mass="34733">MKILRRFYVSTQSFVRKTSSSSEKSPQQYCINLVRNHDYENYLCTVFLRRKDQACAFAIRAFNIEVARIEGQVSQAAIGQMRLKFWEESIDKIFNDKPPHHPVAQEIYRVVDKNALAKKHLRQLVSARAEKLTLSTFPSIDQMEKYAENTCSPIFYLLLASCGIENINADHAFSHLGKAQGLTNLIRSVPHYAQKRVVVLPQDVLAKYKVSHESIIRGGCEKPQRDVVFEVASRAHSHVDKVLSLVDKVPRSLYRHLFPIVPLKGYLERLRLVDFDVFHPSLQLRDTKLALKLFWRTVGGKL</sequence>
<evidence type="ECO:0000313" key="5">
    <source>
        <dbReference type="Proteomes" id="UP001075354"/>
    </source>
</evidence>
<dbReference type="SUPFAM" id="SSF48576">
    <property type="entry name" value="Terpenoid synthases"/>
    <property type="match status" value="1"/>
</dbReference>
<name>A0AAV7XR28_9NEOP</name>
<accession>A0AAV7XR28</accession>
<dbReference type="InterPro" id="IPR008949">
    <property type="entry name" value="Isoprenoid_synthase_dom_sf"/>
</dbReference>
<reference evidence="4" key="1">
    <citation type="submission" date="2022-12" db="EMBL/GenBank/DDBJ databases">
        <title>Chromosome-level genome assembly of the bean flower thrips Megalurothrips usitatus.</title>
        <authorList>
            <person name="Ma L."/>
            <person name="Liu Q."/>
            <person name="Li H."/>
            <person name="Cai W."/>
        </authorList>
    </citation>
    <scope>NUCLEOTIDE SEQUENCE</scope>
    <source>
        <strain evidence="4">Cailab_2022a</strain>
    </source>
</reference>